<dbReference type="Pfam" id="PF10049">
    <property type="entry name" value="DUF2283"/>
    <property type="match status" value="1"/>
</dbReference>
<dbReference type="KEGG" id="wna:KA717_21915"/>
<name>A0A977KS56_9CYAN</name>
<proteinExistence type="predicted"/>
<gene>
    <name evidence="1" type="ORF">KA717_21915</name>
</gene>
<sequence>MEITMKINYDQDVDILRILLTDAAIEESDEIETGVIFDYDSQGNVVGIEILDASKRNTQSRQLEYSISNI</sequence>
<dbReference type="InterPro" id="IPR019270">
    <property type="entry name" value="DUF2283"/>
</dbReference>
<dbReference type="AlphaFoldDB" id="A0A977KS56"/>
<protein>
    <submittedName>
        <fullName evidence="1">DUF2283 domain-containing protein</fullName>
    </submittedName>
</protein>
<reference evidence="1" key="1">
    <citation type="submission" date="2021-04" db="EMBL/GenBank/DDBJ databases">
        <title>Genome sequence of Woronichinia naegeliana from Washington state freshwater lake bloom.</title>
        <authorList>
            <person name="Dreher T.W."/>
        </authorList>
    </citation>
    <scope>NUCLEOTIDE SEQUENCE</scope>
    <source>
        <strain evidence="1">WA131</strain>
    </source>
</reference>
<dbReference type="PANTHER" id="PTHR37029">
    <property type="entry name" value="SSR1768 PROTEIN"/>
    <property type="match status" value="1"/>
</dbReference>
<dbReference type="PANTHER" id="PTHR37029:SF1">
    <property type="entry name" value="SSR1768 PROTEIN"/>
    <property type="match status" value="1"/>
</dbReference>
<dbReference type="EMBL" id="CP073041">
    <property type="protein sequence ID" value="UXE58684.1"/>
    <property type="molecule type" value="Genomic_DNA"/>
</dbReference>
<dbReference type="Proteomes" id="UP001065613">
    <property type="component" value="Chromosome"/>
</dbReference>
<evidence type="ECO:0000313" key="1">
    <source>
        <dbReference type="EMBL" id="UXE58684.1"/>
    </source>
</evidence>
<accession>A0A977KS56</accession>
<organism evidence="1">
    <name type="scientific">Woronichinia naegeliana WA131</name>
    <dbReference type="NCBI Taxonomy" id="2824559"/>
    <lineage>
        <taxon>Bacteria</taxon>
        <taxon>Bacillati</taxon>
        <taxon>Cyanobacteriota</taxon>
        <taxon>Cyanophyceae</taxon>
        <taxon>Synechococcales</taxon>
        <taxon>Coelosphaeriaceae</taxon>
        <taxon>Woronichinia</taxon>
    </lineage>
</organism>